<gene>
    <name evidence="2" type="ORF">LX32DRAFT_626348</name>
</gene>
<reference evidence="2" key="1">
    <citation type="submission" date="2021-06" db="EMBL/GenBank/DDBJ databases">
        <title>Comparative genomics, transcriptomics and evolutionary studies reveal genomic signatures of adaptation to plant cell wall in hemibiotrophic fungi.</title>
        <authorList>
            <consortium name="DOE Joint Genome Institute"/>
            <person name="Baroncelli R."/>
            <person name="Diaz J.F."/>
            <person name="Benocci T."/>
            <person name="Peng M."/>
            <person name="Battaglia E."/>
            <person name="Haridas S."/>
            <person name="Andreopoulos W."/>
            <person name="Labutti K."/>
            <person name="Pangilinan J."/>
            <person name="Floch G.L."/>
            <person name="Makela M.R."/>
            <person name="Henrissat B."/>
            <person name="Grigoriev I.V."/>
            <person name="Crouch J.A."/>
            <person name="De Vries R.P."/>
            <person name="Sukno S.A."/>
            <person name="Thon M.R."/>
        </authorList>
    </citation>
    <scope>NUCLEOTIDE SEQUENCE</scope>
    <source>
        <strain evidence="2">MAFF235873</strain>
    </source>
</reference>
<proteinExistence type="predicted"/>
<evidence type="ECO:0000256" key="1">
    <source>
        <dbReference type="SAM" id="Phobius"/>
    </source>
</evidence>
<comment type="caution">
    <text evidence="2">The sequence shown here is derived from an EMBL/GenBank/DDBJ whole genome shotgun (WGS) entry which is preliminary data.</text>
</comment>
<sequence length="59" mass="6610">MHRGEHLWVSYLTPASLGLVYGAHLMISVVCSSSRRAWSPNRELLDRSEDPPGFAAMPR</sequence>
<keyword evidence="1" id="KW-0472">Membrane</keyword>
<evidence type="ECO:0000313" key="3">
    <source>
        <dbReference type="Proteomes" id="UP001232148"/>
    </source>
</evidence>
<feature type="transmembrane region" description="Helical" evidence="1">
    <location>
        <begin position="12"/>
        <end position="32"/>
    </location>
</feature>
<dbReference type="AlphaFoldDB" id="A0AAD9H8J1"/>
<evidence type="ECO:0000313" key="2">
    <source>
        <dbReference type="EMBL" id="KAK2024421.1"/>
    </source>
</evidence>
<dbReference type="Proteomes" id="UP001232148">
    <property type="component" value="Unassembled WGS sequence"/>
</dbReference>
<accession>A0AAD9H8J1</accession>
<name>A0AAD9H8J1_9PEZI</name>
<keyword evidence="3" id="KW-1185">Reference proteome</keyword>
<dbReference type="EMBL" id="MU842966">
    <property type="protein sequence ID" value="KAK2024421.1"/>
    <property type="molecule type" value="Genomic_DNA"/>
</dbReference>
<keyword evidence="1" id="KW-0812">Transmembrane</keyword>
<protein>
    <submittedName>
        <fullName evidence="2">Uncharacterized protein</fullName>
    </submittedName>
</protein>
<organism evidence="2 3">
    <name type="scientific">Colletotrichum zoysiae</name>
    <dbReference type="NCBI Taxonomy" id="1216348"/>
    <lineage>
        <taxon>Eukaryota</taxon>
        <taxon>Fungi</taxon>
        <taxon>Dikarya</taxon>
        <taxon>Ascomycota</taxon>
        <taxon>Pezizomycotina</taxon>
        <taxon>Sordariomycetes</taxon>
        <taxon>Hypocreomycetidae</taxon>
        <taxon>Glomerellales</taxon>
        <taxon>Glomerellaceae</taxon>
        <taxon>Colletotrichum</taxon>
        <taxon>Colletotrichum graminicola species complex</taxon>
    </lineage>
</organism>
<keyword evidence="1" id="KW-1133">Transmembrane helix</keyword>